<comment type="subunit">
    <text evidence="9">Homodimer.</text>
</comment>
<reference evidence="12 13" key="1">
    <citation type="submission" date="2015-11" db="EMBL/GenBank/DDBJ databases">
        <title>Genomic analysis of 38 Legionella species identifies large and diverse effector repertoires.</title>
        <authorList>
            <person name="Burstein D."/>
            <person name="Amaro F."/>
            <person name="Zusman T."/>
            <person name="Lifshitz Z."/>
            <person name="Cohen O."/>
            <person name="Gilbert J.A."/>
            <person name="Pupko T."/>
            <person name="Shuman H.A."/>
            <person name="Segal G."/>
        </authorList>
    </citation>
    <scope>NUCLEOTIDE SEQUENCE [LARGE SCALE GENOMIC DNA]</scope>
    <source>
        <strain evidence="12 13">ATCC 49508</strain>
    </source>
</reference>
<dbReference type="SUPFAM" id="SSF47648">
    <property type="entry name" value="Nucleoside phosphorylase/phosphoribosyltransferase N-terminal domain"/>
    <property type="match status" value="1"/>
</dbReference>
<feature type="binding site" evidence="9">
    <location>
        <position position="120"/>
    </location>
    <ligand>
        <name>5-phospho-alpha-D-ribose 1-diphosphate</name>
        <dbReference type="ChEBI" id="CHEBI:58017"/>
    </ligand>
</feature>
<feature type="domain" description="Glycosyl transferase family 3" evidence="10">
    <location>
        <begin position="73"/>
        <end position="324"/>
    </location>
</feature>
<comment type="pathway">
    <text evidence="1 9">Amino-acid biosynthesis; L-tryptophan biosynthesis; L-tryptophan from chorismate: step 2/5.</text>
</comment>
<feature type="binding site" evidence="9">
    <location>
        <position position="88"/>
    </location>
    <ligand>
        <name>5-phospho-alpha-D-ribose 1-diphosphate</name>
        <dbReference type="ChEBI" id="CHEBI:58017"/>
    </ligand>
</feature>
<dbReference type="Gene3D" id="3.40.1030.10">
    <property type="entry name" value="Nucleoside phosphorylase/phosphoribosyltransferase catalytic domain"/>
    <property type="match status" value="1"/>
</dbReference>
<dbReference type="InterPro" id="IPR005940">
    <property type="entry name" value="Anthranilate_Pribosyl_Tfrase"/>
</dbReference>
<dbReference type="GO" id="GO:0005829">
    <property type="term" value="C:cytosol"/>
    <property type="evidence" value="ECO:0007669"/>
    <property type="project" value="TreeGrafter"/>
</dbReference>
<evidence type="ECO:0000259" key="10">
    <source>
        <dbReference type="Pfam" id="PF00591"/>
    </source>
</evidence>
<feature type="binding site" evidence="9">
    <location>
        <position position="166"/>
    </location>
    <ligand>
        <name>anthranilate</name>
        <dbReference type="ChEBI" id="CHEBI:16567"/>
        <label>2</label>
    </ligand>
</feature>
<keyword evidence="4 9" id="KW-0808">Transferase</keyword>
<dbReference type="NCBIfam" id="TIGR01245">
    <property type="entry name" value="trpD"/>
    <property type="match status" value="1"/>
</dbReference>
<dbReference type="Pfam" id="PF02885">
    <property type="entry name" value="Glycos_trans_3N"/>
    <property type="match status" value="1"/>
</dbReference>
<comment type="function">
    <text evidence="9">Catalyzes the transfer of the phosphoribosyl group of 5-phosphorylribose-1-pyrophosphate (PRPP) to anthranilate to yield N-(5'-phosphoribosyl)-anthranilate (PRA).</text>
</comment>
<dbReference type="InterPro" id="IPR036320">
    <property type="entry name" value="Glycosyl_Trfase_fam3_N_dom_sf"/>
</dbReference>
<keyword evidence="3 9" id="KW-0328">Glycosyltransferase</keyword>
<accession>A0A0W1A3L4</accession>
<dbReference type="InterPro" id="IPR017459">
    <property type="entry name" value="Glycosyl_Trfase_fam3_N_dom"/>
</dbReference>
<dbReference type="FunFam" id="3.40.1030.10:FF:000002">
    <property type="entry name" value="Anthranilate phosphoribosyltransferase"/>
    <property type="match status" value="1"/>
</dbReference>
<sequence>MKPSQLFEHLIAKNDLDSTQMFEVIQDCMTGQLNDLHIATFLVLMRMKGETVSELTAAAKVMQNMAHSIDLGEQLIDIVGTGGDGKNTFNVSTACSFVTAGAGIKVAKHGNRSVSSRSGSADLLEQAGFMLHLDDQQILTCIEQCGLAFLFAPHYHPAMQHARLARQQLGIRTLFNLLGPLVNPAQVKKQVVGVYPGTWLKPISRVLANLGSERSLVISSQDGLDEISIAAPTDVVEYHKGVYKEWVINPEHFGIKHASLDAIIVDSPQHSMELITSVFSGQPGAARDMVVLNSAAAIYCATDDISFDQALELAKMSIDSGKAATCFNSLRILTQNLKKEAHHD</sequence>
<keyword evidence="2 9" id="KW-0028">Amino-acid biosynthesis</keyword>
<dbReference type="STRING" id="45076.Lwor_2525"/>
<feature type="binding site" evidence="9">
    <location>
        <position position="111"/>
    </location>
    <ligand>
        <name>anthranilate</name>
        <dbReference type="ChEBI" id="CHEBI:16567"/>
        <label>1</label>
    </ligand>
</feature>
<feature type="binding site" evidence="9">
    <location>
        <position position="80"/>
    </location>
    <ligand>
        <name>anthranilate</name>
        <dbReference type="ChEBI" id="CHEBI:16567"/>
        <label>1</label>
    </ligand>
</feature>
<evidence type="ECO:0000256" key="2">
    <source>
        <dbReference type="ARBA" id="ARBA00022605"/>
    </source>
</evidence>
<gene>
    <name evidence="9" type="primary">trpD</name>
    <name evidence="12" type="ORF">Lwor_2525</name>
</gene>
<dbReference type="OrthoDB" id="9806430at2"/>
<dbReference type="SUPFAM" id="SSF52418">
    <property type="entry name" value="Nucleoside phosphorylase/phosphoribosyltransferase catalytic domain"/>
    <property type="match status" value="1"/>
</dbReference>
<dbReference type="HAMAP" id="MF_00211">
    <property type="entry name" value="TrpD"/>
    <property type="match status" value="1"/>
</dbReference>
<evidence type="ECO:0000259" key="11">
    <source>
        <dbReference type="Pfam" id="PF02885"/>
    </source>
</evidence>
<keyword evidence="6 9" id="KW-0057">Aromatic amino acid biosynthesis</keyword>
<evidence type="ECO:0000256" key="4">
    <source>
        <dbReference type="ARBA" id="ARBA00022679"/>
    </source>
</evidence>
<dbReference type="Gene3D" id="1.20.970.10">
    <property type="entry name" value="Transferase, Pyrimidine Nucleoside Phosphorylase, Chain C"/>
    <property type="match status" value="1"/>
</dbReference>
<keyword evidence="13" id="KW-1185">Reference proteome</keyword>
<dbReference type="Pfam" id="PF00591">
    <property type="entry name" value="Glycos_transf_3"/>
    <property type="match status" value="1"/>
</dbReference>
<evidence type="ECO:0000313" key="13">
    <source>
        <dbReference type="Proteomes" id="UP000054662"/>
    </source>
</evidence>
<feature type="binding site" evidence="9">
    <location>
        <begin position="108"/>
        <end position="116"/>
    </location>
    <ligand>
        <name>5-phospho-alpha-D-ribose 1-diphosphate</name>
        <dbReference type="ChEBI" id="CHEBI:58017"/>
    </ligand>
</feature>
<comment type="caution">
    <text evidence="9">Lacks conserved residue(s) required for the propagation of feature annotation.</text>
</comment>
<name>A0A0W1A3L4_9GAMM</name>
<dbReference type="PANTHER" id="PTHR43285">
    <property type="entry name" value="ANTHRANILATE PHOSPHORIBOSYLTRANSFERASE"/>
    <property type="match status" value="1"/>
</dbReference>
<keyword evidence="9" id="KW-0460">Magnesium</keyword>
<feature type="binding site" evidence="9">
    <location>
        <position position="80"/>
    </location>
    <ligand>
        <name>5-phospho-alpha-D-ribose 1-diphosphate</name>
        <dbReference type="ChEBI" id="CHEBI:58017"/>
    </ligand>
</feature>
<dbReference type="PATRIC" id="fig|45076.6.peg.2774"/>
<dbReference type="InterPro" id="IPR035902">
    <property type="entry name" value="Nuc_phospho_transferase"/>
</dbReference>
<dbReference type="GO" id="GO:0004048">
    <property type="term" value="F:anthranilate phosphoribosyltransferase activity"/>
    <property type="evidence" value="ECO:0007669"/>
    <property type="project" value="UniProtKB-UniRule"/>
</dbReference>
<feature type="binding site" evidence="9">
    <location>
        <position position="226"/>
    </location>
    <ligand>
        <name>Mg(2+)</name>
        <dbReference type="ChEBI" id="CHEBI:18420"/>
        <label>2</label>
    </ligand>
</feature>
<dbReference type="RefSeq" id="WP_058494268.1">
    <property type="nucleotide sequence ID" value="NZ_CBCRUR010000017.1"/>
</dbReference>
<dbReference type="GO" id="GO:0000162">
    <property type="term" value="P:L-tryptophan biosynthetic process"/>
    <property type="evidence" value="ECO:0007669"/>
    <property type="project" value="UniProtKB-UniRule"/>
</dbReference>
<comment type="catalytic activity">
    <reaction evidence="7 9">
        <text>N-(5-phospho-beta-D-ribosyl)anthranilate + diphosphate = 5-phospho-alpha-D-ribose 1-diphosphate + anthranilate</text>
        <dbReference type="Rhea" id="RHEA:11768"/>
        <dbReference type="ChEBI" id="CHEBI:16567"/>
        <dbReference type="ChEBI" id="CHEBI:18277"/>
        <dbReference type="ChEBI" id="CHEBI:33019"/>
        <dbReference type="ChEBI" id="CHEBI:58017"/>
        <dbReference type="EC" id="2.4.2.18"/>
    </reaction>
</comment>
<evidence type="ECO:0000256" key="8">
    <source>
        <dbReference type="ARBA" id="ARBA00061188"/>
    </source>
</evidence>
<evidence type="ECO:0000256" key="9">
    <source>
        <dbReference type="HAMAP-Rule" id="MF_00211"/>
    </source>
</evidence>
<comment type="similarity">
    <text evidence="9">Belongs to the anthranilate phosphoribosyltransferase family.</text>
</comment>
<organism evidence="12 13">
    <name type="scientific">Legionella worsleiensis</name>
    <dbReference type="NCBI Taxonomy" id="45076"/>
    <lineage>
        <taxon>Bacteria</taxon>
        <taxon>Pseudomonadati</taxon>
        <taxon>Pseudomonadota</taxon>
        <taxon>Gammaproteobacteria</taxon>
        <taxon>Legionellales</taxon>
        <taxon>Legionellaceae</taxon>
        <taxon>Legionella</taxon>
    </lineage>
</organism>
<evidence type="ECO:0000256" key="5">
    <source>
        <dbReference type="ARBA" id="ARBA00022822"/>
    </source>
</evidence>
<dbReference type="GO" id="GO:0000287">
    <property type="term" value="F:magnesium ion binding"/>
    <property type="evidence" value="ECO:0007669"/>
    <property type="project" value="UniProtKB-UniRule"/>
</dbReference>
<dbReference type="PANTHER" id="PTHR43285:SF2">
    <property type="entry name" value="ANTHRANILATE PHOSPHORIBOSYLTRANSFERASE"/>
    <property type="match status" value="1"/>
</dbReference>
<comment type="cofactor">
    <cofactor evidence="9">
        <name>Mg(2+)</name>
        <dbReference type="ChEBI" id="CHEBI:18420"/>
    </cofactor>
    <text evidence="9">Binds 2 magnesium ions per monomer.</text>
</comment>
<dbReference type="AlphaFoldDB" id="A0A0W1A3L4"/>
<evidence type="ECO:0000256" key="6">
    <source>
        <dbReference type="ARBA" id="ARBA00023141"/>
    </source>
</evidence>
<evidence type="ECO:0000313" key="12">
    <source>
        <dbReference type="EMBL" id="KTD75959.1"/>
    </source>
</evidence>
<keyword evidence="5 9" id="KW-0822">Tryptophan biosynthesis</keyword>
<comment type="caution">
    <text evidence="12">The sequence shown here is derived from an EMBL/GenBank/DDBJ whole genome shotgun (WGS) entry which is preliminary data.</text>
</comment>
<feature type="domain" description="Glycosyl transferase family 3 N-terminal" evidence="11">
    <location>
        <begin position="5"/>
        <end position="65"/>
    </location>
</feature>
<dbReference type="UniPathway" id="UPA00035">
    <property type="reaction ID" value="UER00041"/>
</dbReference>
<evidence type="ECO:0000256" key="1">
    <source>
        <dbReference type="ARBA" id="ARBA00004907"/>
    </source>
</evidence>
<comment type="similarity">
    <text evidence="8">In the C-terminal section; belongs to the anthranilate phosphoribosyltransferase family.</text>
</comment>
<evidence type="ECO:0000256" key="3">
    <source>
        <dbReference type="ARBA" id="ARBA00022676"/>
    </source>
</evidence>
<feature type="binding site" evidence="9">
    <location>
        <begin position="83"/>
        <end position="84"/>
    </location>
    <ligand>
        <name>5-phospho-alpha-D-ribose 1-diphosphate</name>
        <dbReference type="ChEBI" id="CHEBI:58017"/>
    </ligand>
</feature>
<feature type="binding site" evidence="9">
    <location>
        <position position="92"/>
    </location>
    <ligand>
        <name>Mg(2+)</name>
        <dbReference type="ChEBI" id="CHEBI:18420"/>
        <label>1</label>
    </ligand>
</feature>
<feature type="binding site" evidence="9">
    <location>
        <position position="226"/>
    </location>
    <ligand>
        <name>Mg(2+)</name>
        <dbReference type="ChEBI" id="CHEBI:18420"/>
        <label>1</label>
    </ligand>
</feature>
<feature type="binding site" evidence="9">
    <location>
        <begin position="90"/>
        <end position="93"/>
    </location>
    <ligand>
        <name>5-phospho-alpha-D-ribose 1-diphosphate</name>
        <dbReference type="ChEBI" id="CHEBI:58017"/>
    </ligand>
</feature>
<dbReference type="InterPro" id="IPR000312">
    <property type="entry name" value="Glycosyl_Trfase_fam3"/>
</dbReference>
<protein>
    <recommendedName>
        <fullName evidence="9">Anthranilate phosphoribosyltransferase</fullName>
        <ecNumber evidence="9">2.4.2.18</ecNumber>
    </recommendedName>
</protein>
<dbReference type="EMBL" id="LNZC01000031">
    <property type="protein sequence ID" value="KTD75959.1"/>
    <property type="molecule type" value="Genomic_DNA"/>
</dbReference>
<dbReference type="EC" id="2.4.2.18" evidence="9"/>
<evidence type="ECO:0000256" key="7">
    <source>
        <dbReference type="ARBA" id="ARBA00052328"/>
    </source>
</evidence>
<dbReference type="Proteomes" id="UP000054662">
    <property type="component" value="Unassembled WGS sequence"/>
</dbReference>
<feature type="binding site" evidence="9">
    <location>
        <position position="225"/>
    </location>
    <ligand>
        <name>Mg(2+)</name>
        <dbReference type="ChEBI" id="CHEBI:18420"/>
        <label>2</label>
    </ligand>
</feature>
<keyword evidence="9" id="KW-0479">Metal-binding</keyword>
<proteinExistence type="inferred from homology"/>